<feature type="domain" description="Hemerythrin-like" evidence="5">
    <location>
        <begin position="24"/>
        <end position="136"/>
    </location>
</feature>
<evidence type="ECO:0000256" key="1">
    <source>
        <dbReference type="ARBA" id="ARBA00010587"/>
    </source>
</evidence>
<dbReference type="SUPFAM" id="SSF47188">
    <property type="entry name" value="Hemerythrin-like"/>
    <property type="match status" value="1"/>
</dbReference>
<evidence type="ECO:0000313" key="8">
    <source>
        <dbReference type="Proteomes" id="UP000216107"/>
    </source>
</evidence>
<accession>A0A272EVM8</accession>
<organism evidence="7 8">
    <name type="scientific">Candidatus Dactylopiibacterium carminicum</name>
    <dbReference type="NCBI Taxonomy" id="857335"/>
    <lineage>
        <taxon>Bacteria</taxon>
        <taxon>Pseudomonadati</taxon>
        <taxon>Pseudomonadota</taxon>
        <taxon>Betaproteobacteria</taxon>
        <taxon>Rhodocyclales</taxon>
        <taxon>Rhodocyclaceae</taxon>
        <taxon>Candidatus Dactylopiibacterium</taxon>
    </lineage>
</organism>
<dbReference type="GO" id="GO:0046872">
    <property type="term" value="F:metal ion binding"/>
    <property type="evidence" value="ECO:0007669"/>
    <property type="project" value="UniProtKB-KW"/>
</dbReference>
<name>A0A272EVM8_9RHOO</name>
<keyword evidence="2" id="KW-0813">Transport</keyword>
<evidence type="ECO:0000256" key="2">
    <source>
        <dbReference type="ARBA" id="ARBA00022621"/>
    </source>
</evidence>
<keyword evidence="3" id="KW-0479">Metal-binding</keyword>
<evidence type="ECO:0000259" key="5">
    <source>
        <dbReference type="Pfam" id="PF01814"/>
    </source>
</evidence>
<keyword evidence="9" id="KW-1185">Reference proteome</keyword>
<evidence type="ECO:0000256" key="3">
    <source>
        <dbReference type="ARBA" id="ARBA00022723"/>
    </source>
</evidence>
<dbReference type="Proteomes" id="UP000216107">
    <property type="component" value="Unassembled WGS sequence"/>
</dbReference>
<evidence type="ECO:0000313" key="9">
    <source>
        <dbReference type="Proteomes" id="UP000623509"/>
    </source>
</evidence>
<dbReference type="Proteomes" id="UP000623509">
    <property type="component" value="Unassembled WGS sequence"/>
</dbReference>
<reference evidence="7 8" key="2">
    <citation type="submission" date="2017-07" db="EMBL/GenBank/DDBJ databases">
        <title>Candidatus Dactylopiibacterium carminicum, a nitrogen-fixing symbiont of the cochineal insect Dactylopius coccus and Dactylopius opuntiae (Hemiptera: Coccoidea: Dactylopiidae).</title>
        <authorList>
            <person name="Vera A."/>
        </authorList>
    </citation>
    <scope>NUCLEOTIDE SEQUENCE [LARGE SCALE GENOMIC DNA]</scope>
    <source>
        <strain evidence="7 8">NFDCM</strain>
    </source>
</reference>
<dbReference type="InterPro" id="IPR050669">
    <property type="entry name" value="Hemerythrin"/>
</dbReference>
<dbReference type="CDD" id="cd12107">
    <property type="entry name" value="Hemerythrin"/>
    <property type="match status" value="1"/>
</dbReference>
<comment type="caution">
    <text evidence="7">The sequence shown here is derived from an EMBL/GenBank/DDBJ whole genome shotgun (WGS) entry which is preliminary data.</text>
</comment>
<dbReference type="PANTHER" id="PTHR37164:SF1">
    <property type="entry name" value="BACTERIOHEMERYTHRIN"/>
    <property type="match status" value="1"/>
</dbReference>
<dbReference type="EMBL" id="NMRN01000013">
    <property type="protein sequence ID" value="PAS93720.1"/>
    <property type="molecule type" value="Genomic_DNA"/>
</dbReference>
<dbReference type="AlphaFoldDB" id="A0A272EVM8"/>
<dbReference type="InterPro" id="IPR035938">
    <property type="entry name" value="Hemerythrin-like_sf"/>
</dbReference>
<dbReference type="GO" id="GO:0005344">
    <property type="term" value="F:oxygen carrier activity"/>
    <property type="evidence" value="ECO:0007669"/>
    <property type="project" value="UniProtKB-KW"/>
</dbReference>
<keyword evidence="2" id="KW-0561">Oxygen transport</keyword>
<dbReference type="InterPro" id="IPR012827">
    <property type="entry name" value="Hemerythrin_metal-bd"/>
</dbReference>
<dbReference type="Pfam" id="PF01814">
    <property type="entry name" value="Hemerythrin"/>
    <property type="match status" value="1"/>
</dbReference>
<dbReference type="EMBL" id="MDUX01000014">
    <property type="protein sequence ID" value="KAF7599766.1"/>
    <property type="molecule type" value="Genomic_DNA"/>
</dbReference>
<proteinExistence type="inferred from homology"/>
<dbReference type="PROSITE" id="PS00550">
    <property type="entry name" value="HEMERYTHRINS"/>
    <property type="match status" value="1"/>
</dbReference>
<sequence>MRPVTAGGEKSMELVRWKSEFNLGLDGIDEQHQTLLDLINEVWRLIIAKADPQAVMKVLEELEHYTREHFRDEEAFMRAVGYKGVEAHVREHEAFVTRIEREKRGAQAAGQLSLDLLRFLENWLIDHIQGSDRAYAEYVQKRSSGSLLSRFFRRFR</sequence>
<keyword evidence="4" id="KW-0408">Iron</keyword>
<evidence type="ECO:0000256" key="4">
    <source>
        <dbReference type="ARBA" id="ARBA00023004"/>
    </source>
</evidence>
<dbReference type="NCBIfam" id="NF033749">
    <property type="entry name" value="bact_hemeryth"/>
    <property type="match status" value="1"/>
</dbReference>
<dbReference type="PANTHER" id="PTHR37164">
    <property type="entry name" value="BACTERIOHEMERYTHRIN"/>
    <property type="match status" value="1"/>
</dbReference>
<dbReference type="NCBIfam" id="TIGR02481">
    <property type="entry name" value="hemeryth_dom"/>
    <property type="match status" value="1"/>
</dbReference>
<evidence type="ECO:0000313" key="7">
    <source>
        <dbReference type="EMBL" id="PAS93720.1"/>
    </source>
</evidence>
<dbReference type="Gene3D" id="1.20.120.50">
    <property type="entry name" value="Hemerythrin-like"/>
    <property type="match status" value="1"/>
</dbReference>
<evidence type="ECO:0000313" key="6">
    <source>
        <dbReference type="EMBL" id="KAF7599766.1"/>
    </source>
</evidence>
<dbReference type="OrthoDB" id="5296936at2"/>
<protein>
    <submittedName>
        <fullName evidence="7">Hemerythrin</fullName>
    </submittedName>
</protein>
<dbReference type="InterPro" id="IPR012312">
    <property type="entry name" value="Hemerythrin-like"/>
</dbReference>
<comment type="similarity">
    <text evidence="1">Belongs to the hemerythrin family.</text>
</comment>
<dbReference type="InterPro" id="IPR016131">
    <property type="entry name" value="Haemerythrin_Fe_BS"/>
</dbReference>
<gene>
    <name evidence="6" type="ORF">BGI27_06085</name>
    <name evidence="7" type="ORF">CGU29_06525</name>
</gene>
<reference evidence="6 9" key="1">
    <citation type="submission" date="2016-08" db="EMBL/GenBank/DDBJ databases">
        <title>Candidatus Dactylopiibacterium carminicum genome sequence.</title>
        <authorList>
            <person name="Ramirez-Puebla S.T."/>
            <person name="Ormeno-Orrillo E."/>
            <person name="Vera-Ponce De Leon A."/>
            <person name="Luis L."/>
            <person name="Sanchez-Flores A."/>
            <person name="Monica R."/>
            <person name="Martinez-Romero E."/>
        </authorList>
    </citation>
    <scope>NUCLEOTIDE SEQUENCE [LARGE SCALE GENOMIC DNA]</scope>
    <source>
        <strain evidence="6">END1</strain>
    </source>
</reference>